<dbReference type="Pfam" id="PF07076">
    <property type="entry name" value="DUF1344"/>
    <property type="match status" value="1"/>
</dbReference>
<dbReference type="InterPro" id="IPR009780">
    <property type="entry name" value="DUF1344"/>
</dbReference>
<dbReference type="RefSeq" id="WP_175275051.1">
    <property type="nucleotide sequence ID" value="NZ_CP054836.1"/>
</dbReference>
<dbReference type="Proteomes" id="UP000509367">
    <property type="component" value="Chromosome"/>
</dbReference>
<dbReference type="KEGG" id="orm:HTY61_01075"/>
<evidence type="ECO:0000313" key="3">
    <source>
        <dbReference type="Proteomes" id="UP000509367"/>
    </source>
</evidence>
<keyword evidence="3" id="KW-1185">Reference proteome</keyword>
<dbReference type="AlphaFoldDB" id="A0A6N1VC89"/>
<dbReference type="EMBL" id="CP054836">
    <property type="protein sequence ID" value="QKV17155.1"/>
    <property type="molecule type" value="Genomic_DNA"/>
</dbReference>
<protein>
    <submittedName>
        <fullName evidence="2">DUF1344 domain-containing protein</fullName>
    </submittedName>
</protein>
<gene>
    <name evidence="2" type="ORF">HTY61_01075</name>
</gene>
<evidence type="ECO:0000256" key="1">
    <source>
        <dbReference type="SAM" id="SignalP"/>
    </source>
</evidence>
<name>A0A6N1VC89_9HYPH</name>
<evidence type="ECO:0000313" key="2">
    <source>
        <dbReference type="EMBL" id="QKV17155.1"/>
    </source>
</evidence>
<reference evidence="2 3" key="1">
    <citation type="submission" date="2020-06" db="EMBL/GenBank/DDBJ databases">
        <title>Oricola thermophila sp. nov. isolated from a tidal sediments.</title>
        <authorList>
            <person name="Kwon K.K."/>
            <person name="Yang S.-H."/>
            <person name="Park M.-J."/>
        </authorList>
    </citation>
    <scope>NUCLEOTIDE SEQUENCE [LARGE SCALE GENOMIC DNA]</scope>
    <source>
        <strain evidence="2 3">MEBiC13590</strain>
    </source>
</reference>
<accession>A0A6N1VC89</accession>
<keyword evidence="1" id="KW-0732">Signal</keyword>
<organism evidence="2 3">
    <name type="scientific">Oricola thermophila</name>
    <dbReference type="NCBI Taxonomy" id="2742145"/>
    <lineage>
        <taxon>Bacteria</taxon>
        <taxon>Pseudomonadati</taxon>
        <taxon>Pseudomonadota</taxon>
        <taxon>Alphaproteobacteria</taxon>
        <taxon>Hyphomicrobiales</taxon>
        <taxon>Ahrensiaceae</taxon>
        <taxon>Oricola</taxon>
    </lineage>
</organism>
<sequence>MKKIVSAALAGAMLAGSAFAAFAGEGEGVVASVDPATRTIMLEDGSAWTVAEGIDLDALAAGDAIKVTYDDGTTTLTSVEKADM</sequence>
<proteinExistence type="predicted"/>
<feature type="signal peptide" evidence="1">
    <location>
        <begin position="1"/>
        <end position="20"/>
    </location>
</feature>
<feature type="chain" id="PRO_5026892363" evidence="1">
    <location>
        <begin position="21"/>
        <end position="84"/>
    </location>
</feature>